<evidence type="ECO:0000313" key="3">
    <source>
        <dbReference type="Proteomes" id="UP000275078"/>
    </source>
</evidence>
<dbReference type="Pfam" id="PF09495">
    <property type="entry name" value="DUF2462"/>
    <property type="match status" value="1"/>
</dbReference>
<evidence type="ECO:0000313" key="2">
    <source>
        <dbReference type="EMBL" id="RPA77583.1"/>
    </source>
</evidence>
<dbReference type="InterPro" id="IPR019034">
    <property type="entry name" value="UPF0390"/>
</dbReference>
<dbReference type="AlphaFoldDB" id="A0A3N4HUN4"/>
<reference evidence="2 3" key="1">
    <citation type="journal article" date="2018" name="Nat. Ecol. Evol.">
        <title>Pezizomycetes genomes reveal the molecular basis of ectomycorrhizal truffle lifestyle.</title>
        <authorList>
            <person name="Murat C."/>
            <person name="Payen T."/>
            <person name="Noel B."/>
            <person name="Kuo A."/>
            <person name="Morin E."/>
            <person name="Chen J."/>
            <person name="Kohler A."/>
            <person name="Krizsan K."/>
            <person name="Balestrini R."/>
            <person name="Da Silva C."/>
            <person name="Montanini B."/>
            <person name="Hainaut M."/>
            <person name="Levati E."/>
            <person name="Barry K.W."/>
            <person name="Belfiori B."/>
            <person name="Cichocki N."/>
            <person name="Clum A."/>
            <person name="Dockter R.B."/>
            <person name="Fauchery L."/>
            <person name="Guy J."/>
            <person name="Iotti M."/>
            <person name="Le Tacon F."/>
            <person name="Lindquist E.A."/>
            <person name="Lipzen A."/>
            <person name="Malagnac F."/>
            <person name="Mello A."/>
            <person name="Molinier V."/>
            <person name="Miyauchi S."/>
            <person name="Poulain J."/>
            <person name="Riccioni C."/>
            <person name="Rubini A."/>
            <person name="Sitrit Y."/>
            <person name="Splivallo R."/>
            <person name="Traeger S."/>
            <person name="Wang M."/>
            <person name="Zifcakova L."/>
            <person name="Wipf D."/>
            <person name="Zambonelli A."/>
            <person name="Paolocci F."/>
            <person name="Nowrousian M."/>
            <person name="Ottonello S."/>
            <person name="Baldrian P."/>
            <person name="Spatafora J.W."/>
            <person name="Henrissat B."/>
            <person name="Nagy L.G."/>
            <person name="Aury J.M."/>
            <person name="Wincker P."/>
            <person name="Grigoriev I.V."/>
            <person name="Bonfante P."/>
            <person name="Martin F.M."/>
        </authorList>
    </citation>
    <scope>NUCLEOTIDE SEQUENCE [LARGE SCALE GENOMIC DNA]</scope>
    <source>
        <strain evidence="2 3">RN42</strain>
    </source>
</reference>
<sequence>MPQGILKPRKPSTLPSKAKSGYKAGNSGLKKGGRVLPPKQKGLKRSWELQKKCSGGIIKQTEKSLAAKAGHLEILKGGKKERKEIEAEKAAKAAKANGTA</sequence>
<protein>
    <submittedName>
        <fullName evidence="2">Uncharacterized protein</fullName>
    </submittedName>
</protein>
<name>A0A3N4HUN4_ASCIM</name>
<dbReference type="EMBL" id="ML119724">
    <property type="protein sequence ID" value="RPA77583.1"/>
    <property type="molecule type" value="Genomic_DNA"/>
</dbReference>
<dbReference type="Proteomes" id="UP000275078">
    <property type="component" value="Unassembled WGS sequence"/>
</dbReference>
<gene>
    <name evidence="2" type="ORF">BJ508DRAFT_364382</name>
</gene>
<organism evidence="2 3">
    <name type="scientific">Ascobolus immersus RN42</name>
    <dbReference type="NCBI Taxonomy" id="1160509"/>
    <lineage>
        <taxon>Eukaryota</taxon>
        <taxon>Fungi</taxon>
        <taxon>Dikarya</taxon>
        <taxon>Ascomycota</taxon>
        <taxon>Pezizomycotina</taxon>
        <taxon>Pezizomycetes</taxon>
        <taxon>Pezizales</taxon>
        <taxon>Ascobolaceae</taxon>
        <taxon>Ascobolus</taxon>
    </lineage>
</organism>
<keyword evidence="3" id="KW-1185">Reference proteome</keyword>
<dbReference type="OrthoDB" id="5239630at2759"/>
<dbReference type="STRING" id="1160509.A0A3N4HUN4"/>
<proteinExistence type="predicted"/>
<feature type="region of interest" description="Disordered" evidence="1">
    <location>
        <begin position="1"/>
        <end position="45"/>
    </location>
</feature>
<evidence type="ECO:0000256" key="1">
    <source>
        <dbReference type="SAM" id="MobiDB-lite"/>
    </source>
</evidence>
<accession>A0A3N4HUN4</accession>